<sequence length="152" mass="16051">MAWQGLWAKAVPTVVTGAVGAAAYEALRWVVVKLPLREATVTVTAWGLRAAREAERKAAKSAEQARLTVADVMAEARDRIGEPVSPLVVADSGHDHDHGTRHRRVASGAAGEGAGAQRRSKSQIQALNRTAPVLPRCRACPSDAPTPMCVTA</sequence>
<protein>
    <recommendedName>
        <fullName evidence="4">DUF1490 domain-containing protein</fullName>
    </recommendedName>
</protein>
<dbReference type="EMBL" id="UPHQ01000176">
    <property type="protein sequence ID" value="VBA41193.1"/>
    <property type="molecule type" value="Genomic_DNA"/>
</dbReference>
<dbReference type="OrthoDB" id="3579065at2"/>
<gene>
    <name evidence="2" type="ORF">LAUMK13_03436</name>
</gene>
<name>A0A498Q8Y4_9MYCO</name>
<organism evidence="2 3">
    <name type="scientific">Mycobacterium innocens</name>
    <dbReference type="NCBI Taxonomy" id="2341083"/>
    <lineage>
        <taxon>Bacteria</taxon>
        <taxon>Bacillati</taxon>
        <taxon>Actinomycetota</taxon>
        <taxon>Actinomycetes</taxon>
        <taxon>Mycobacteriales</taxon>
        <taxon>Mycobacteriaceae</taxon>
        <taxon>Mycobacterium</taxon>
    </lineage>
</organism>
<evidence type="ECO:0008006" key="4">
    <source>
        <dbReference type="Google" id="ProtNLM"/>
    </source>
</evidence>
<dbReference type="Pfam" id="PF07371">
    <property type="entry name" value="DUF1490"/>
    <property type="match status" value="1"/>
</dbReference>
<evidence type="ECO:0000313" key="3">
    <source>
        <dbReference type="Proteomes" id="UP000267289"/>
    </source>
</evidence>
<dbReference type="InterPro" id="IPR009963">
    <property type="entry name" value="DUF1490"/>
</dbReference>
<reference evidence="2 3" key="1">
    <citation type="submission" date="2018-09" db="EMBL/GenBank/DDBJ databases">
        <authorList>
            <person name="Tagini F."/>
        </authorList>
    </citation>
    <scope>NUCLEOTIDE SEQUENCE [LARGE SCALE GENOMIC DNA]</scope>
    <source>
        <strain evidence="2 3">MK13</strain>
    </source>
</reference>
<dbReference type="AlphaFoldDB" id="A0A498Q8Y4"/>
<evidence type="ECO:0000313" key="2">
    <source>
        <dbReference type="EMBL" id="VBA41193.1"/>
    </source>
</evidence>
<proteinExistence type="predicted"/>
<keyword evidence="3" id="KW-1185">Reference proteome</keyword>
<evidence type="ECO:0000256" key="1">
    <source>
        <dbReference type="SAM" id="MobiDB-lite"/>
    </source>
</evidence>
<feature type="region of interest" description="Disordered" evidence="1">
    <location>
        <begin position="83"/>
        <end position="123"/>
    </location>
</feature>
<accession>A0A498Q8Y4</accession>
<dbReference type="Proteomes" id="UP000267289">
    <property type="component" value="Unassembled WGS sequence"/>
</dbReference>